<evidence type="ECO:0000313" key="3">
    <source>
        <dbReference type="Proteomes" id="UP000183986"/>
    </source>
</evidence>
<reference evidence="2" key="1">
    <citation type="submission" date="2016-11" db="EMBL/GenBank/DDBJ databases">
        <title>Draft Genome Sequence of Marinobacter hydrocarbonoclasticus strain STW2, a polyaromatic aromatic hydrocarbon degrading and denitrifying bacterium from rhizosphere of Seagrass Enhalus acodoides.</title>
        <authorList>
            <person name="Ling J."/>
            <person name="Dong J."/>
        </authorList>
    </citation>
    <scope>NUCLEOTIDE SEQUENCE [LARGE SCALE GENOMIC DNA]</scope>
    <source>
        <strain evidence="2">STW2</strain>
    </source>
</reference>
<dbReference type="PROSITE" id="PS51257">
    <property type="entry name" value="PROKAR_LIPOPROTEIN"/>
    <property type="match status" value="1"/>
</dbReference>
<protein>
    <recommendedName>
        <fullName evidence="4">PEGA domain-containing protein</fullName>
    </recommendedName>
</protein>
<organism evidence="2 3">
    <name type="scientific">Marinobacter nauticus</name>
    <name type="common">Marinobacter hydrocarbonoclasticus</name>
    <name type="synonym">Marinobacter aquaeolei</name>
    <dbReference type="NCBI Taxonomy" id="2743"/>
    <lineage>
        <taxon>Bacteria</taxon>
        <taxon>Pseudomonadati</taxon>
        <taxon>Pseudomonadota</taxon>
        <taxon>Gammaproteobacteria</taxon>
        <taxon>Pseudomonadales</taxon>
        <taxon>Marinobacteraceae</taxon>
        <taxon>Marinobacter</taxon>
    </lineage>
</organism>
<dbReference type="OrthoDB" id="6199067at2"/>
<gene>
    <name evidence="2" type="ORF">BEE62_09895</name>
</gene>
<evidence type="ECO:0000256" key="1">
    <source>
        <dbReference type="SAM" id="SignalP"/>
    </source>
</evidence>
<dbReference type="Proteomes" id="UP000183986">
    <property type="component" value="Unassembled WGS sequence"/>
</dbReference>
<feature type="signal peptide" evidence="1">
    <location>
        <begin position="1"/>
        <end position="19"/>
    </location>
</feature>
<sequence length="106" mass="11557">MRVLIVSLFLVLLSACVQTPTQTTQVVDDRPGLAFELHSSSAKSYELKVDGVSYGPVGQYLAGENRLRIIDGNHQVELLSGNKVVYSQTVYLGAGSNRILKVGNYE</sequence>
<evidence type="ECO:0008006" key="4">
    <source>
        <dbReference type="Google" id="ProtNLM"/>
    </source>
</evidence>
<name>A0A1M2UYD2_MARNT</name>
<proteinExistence type="predicted"/>
<dbReference type="AlphaFoldDB" id="A0A1M2UYD2"/>
<feature type="chain" id="PRO_5013358745" description="PEGA domain-containing protein" evidence="1">
    <location>
        <begin position="20"/>
        <end position="106"/>
    </location>
</feature>
<keyword evidence="3" id="KW-1185">Reference proteome</keyword>
<evidence type="ECO:0000313" key="2">
    <source>
        <dbReference type="EMBL" id="OJT00360.1"/>
    </source>
</evidence>
<dbReference type="EMBL" id="MPKY01000001">
    <property type="protein sequence ID" value="OJT00360.1"/>
    <property type="molecule type" value="Genomic_DNA"/>
</dbReference>
<keyword evidence="1" id="KW-0732">Signal</keyword>
<dbReference type="RefSeq" id="WP_072677250.1">
    <property type="nucleotide sequence ID" value="NZ_MPKY01000001.1"/>
</dbReference>
<comment type="caution">
    <text evidence="2">The sequence shown here is derived from an EMBL/GenBank/DDBJ whole genome shotgun (WGS) entry which is preliminary data.</text>
</comment>
<accession>A0A1M2UYD2</accession>